<protein>
    <recommendedName>
        <fullName evidence="3">DDE Tnp4 domain-containing protein</fullName>
    </recommendedName>
</protein>
<sequence>MGGSAADSRILRDVVHREGGLRVPAENYYLCDNGYANAEGFLTPYKGVHYHLREWDRGSGGPQNWQKLFNLKHSSRVTSLRERSVYLMSIRDWVGMAAAVWSVEDDNAWDDYVKRGGAGEQARLLRPNGRMESGYKFCWVEEDTPLSFNVNRDPTMNSSSATKRTGSTSMKRKVHELSGDIPRLVEMVSTFCESADIRMEP</sequence>
<evidence type="ECO:0000256" key="1">
    <source>
        <dbReference type="SAM" id="MobiDB-lite"/>
    </source>
</evidence>
<gene>
    <name evidence="2" type="ORF">Sradi_0219500</name>
</gene>
<reference evidence="2" key="2">
    <citation type="journal article" date="2024" name="Plant">
        <title>Genomic evolution and insights into agronomic trait innovations of Sesamum species.</title>
        <authorList>
            <person name="Miao H."/>
            <person name="Wang L."/>
            <person name="Qu L."/>
            <person name="Liu H."/>
            <person name="Sun Y."/>
            <person name="Le M."/>
            <person name="Wang Q."/>
            <person name="Wei S."/>
            <person name="Zheng Y."/>
            <person name="Lin W."/>
            <person name="Duan Y."/>
            <person name="Cao H."/>
            <person name="Xiong S."/>
            <person name="Wang X."/>
            <person name="Wei L."/>
            <person name="Li C."/>
            <person name="Ma Q."/>
            <person name="Ju M."/>
            <person name="Zhao R."/>
            <person name="Li G."/>
            <person name="Mu C."/>
            <person name="Tian Q."/>
            <person name="Mei H."/>
            <person name="Zhang T."/>
            <person name="Gao T."/>
            <person name="Zhang H."/>
        </authorList>
    </citation>
    <scope>NUCLEOTIDE SEQUENCE</scope>
    <source>
        <strain evidence="2">G02</strain>
    </source>
</reference>
<accession>A0AAW2W4G5</accession>
<name>A0AAW2W4G5_SESRA</name>
<comment type="caution">
    <text evidence="2">The sequence shown here is derived from an EMBL/GenBank/DDBJ whole genome shotgun (WGS) entry which is preliminary data.</text>
</comment>
<feature type="region of interest" description="Disordered" evidence="1">
    <location>
        <begin position="152"/>
        <end position="171"/>
    </location>
</feature>
<dbReference type="AlphaFoldDB" id="A0AAW2W4G5"/>
<evidence type="ECO:0000313" key="2">
    <source>
        <dbReference type="EMBL" id="KAL0435116.1"/>
    </source>
</evidence>
<organism evidence="2">
    <name type="scientific">Sesamum radiatum</name>
    <name type="common">Black benniseed</name>
    <dbReference type="NCBI Taxonomy" id="300843"/>
    <lineage>
        <taxon>Eukaryota</taxon>
        <taxon>Viridiplantae</taxon>
        <taxon>Streptophyta</taxon>
        <taxon>Embryophyta</taxon>
        <taxon>Tracheophyta</taxon>
        <taxon>Spermatophyta</taxon>
        <taxon>Magnoliopsida</taxon>
        <taxon>eudicotyledons</taxon>
        <taxon>Gunneridae</taxon>
        <taxon>Pentapetalae</taxon>
        <taxon>asterids</taxon>
        <taxon>lamiids</taxon>
        <taxon>Lamiales</taxon>
        <taxon>Pedaliaceae</taxon>
        <taxon>Sesamum</taxon>
    </lineage>
</organism>
<evidence type="ECO:0008006" key="3">
    <source>
        <dbReference type="Google" id="ProtNLM"/>
    </source>
</evidence>
<feature type="compositionally biased region" description="Polar residues" evidence="1">
    <location>
        <begin position="152"/>
        <end position="169"/>
    </location>
</feature>
<dbReference type="EMBL" id="JACGWJ010000002">
    <property type="protein sequence ID" value="KAL0435116.1"/>
    <property type="molecule type" value="Genomic_DNA"/>
</dbReference>
<reference evidence="2" key="1">
    <citation type="submission" date="2020-06" db="EMBL/GenBank/DDBJ databases">
        <authorList>
            <person name="Li T."/>
            <person name="Hu X."/>
            <person name="Zhang T."/>
            <person name="Song X."/>
            <person name="Zhang H."/>
            <person name="Dai N."/>
            <person name="Sheng W."/>
            <person name="Hou X."/>
            <person name="Wei L."/>
        </authorList>
    </citation>
    <scope>NUCLEOTIDE SEQUENCE</scope>
    <source>
        <strain evidence="2">G02</strain>
        <tissue evidence="2">Leaf</tissue>
    </source>
</reference>
<proteinExistence type="predicted"/>